<dbReference type="AlphaFoldDB" id="A0A3F3GYW1"/>
<keyword evidence="3" id="KW-1185">Reference proteome</keyword>
<evidence type="ECO:0000259" key="1">
    <source>
        <dbReference type="Pfam" id="PF07143"/>
    </source>
</evidence>
<dbReference type="Proteomes" id="UP000061227">
    <property type="component" value="Unassembled WGS sequence"/>
</dbReference>
<reference evidence="2 3" key="1">
    <citation type="journal article" date="2015" name="BMC Genomics">
        <title>Comparative genomics of Fructobacillus spp. and Leuconostoc spp. reveals niche-specific evolution of Fructobacillus spp.</title>
        <authorList>
            <person name="Endo A."/>
            <person name="Tanizawa Y."/>
            <person name="Tanaka N."/>
            <person name="Maeno S."/>
            <person name="Kumar H."/>
            <person name="Shiwa Y."/>
            <person name="Okada S."/>
            <person name="Yoshikawa H."/>
            <person name="Dicks L."/>
            <person name="Nakagawa J."/>
            <person name="Arita M."/>
        </authorList>
    </citation>
    <scope>NUCLEOTIDE SEQUENCE [LARGE SCALE GENOMIC DNA]</scope>
    <source>
        <strain evidence="2 3">DSM 15468</strain>
    </source>
</reference>
<dbReference type="Gene3D" id="2.40.370.10">
    <property type="entry name" value="AttH-like domain"/>
    <property type="match status" value="1"/>
</dbReference>
<evidence type="ECO:0000313" key="3">
    <source>
        <dbReference type="Proteomes" id="UP000061227"/>
    </source>
</evidence>
<name>A0A3F3GYW1_9LACO</name>
<dbReference type="InterPro" id="IPR023374">
    <property type="entry name" value="AttH-like_dom_sf"/>
</dbReference>
<organism evidence="2 3">
    <name type="scientific">Fructobacillus pseudoficulneus</name>
    <dbReference type="NCBI Taxonomy" id="220714"/>
    <lineage>
        <taxon>Bacteria</taxon>
        <taxon>Bacillati</taxon>
        <taxon>Bacillota</taxon>
        <taxon>Bacilli</taxon>
        <taxon>Lactobacillales</taxon>
        <taxon>Lactobacillaceae</taxon>
        <taxon>Fructobacillus</taxon>
    </lineage>
</organism>
<gene>
    <name evidence="2" type="ORF">FPFC_041580</name>
</gene>
<dbReference type="SUPFAM" id="SSF159245">
    <property type="entry name" value="AttH-like"/>
    <property type="match status" value="1"/>
</dbReference>
<dbReference type="OrthoDB" id="5491608at2"/>
<accession>A0A3F3GYW1</accession>
<feature type="domain" description="AttH" evidence="1">
    <location>
        <begin position="114"/>
        <end position="209"/>
    </location>
</feature>
<dbReference type="RefSeq" id="WP_059378565.1">
    <property type="nucleotide sequence ID" value="NZ_DF968066.1"/>
</dbReference>
<dbReference type="EMBL" id="DF968066">
    <property type="protein sequence ID" value="GAP03162.1"/>
    <property type="molecule type" value="Genomic_DNA"/>
</dbReference>
<dbReference type="InterPro" id="IPR010791">
    <property type="entry name" value="AttH_dom"/>
</dbReference>
<dbReference type="STRING" id="220714.SAMN05660469_0788"/>
<evidence type="ECO:0000313" key="2">
    <source>
        <dbReference type="EMBL" id="GAP03162.1"/>
    </source>
</evidence>
<protein>
    <recommendedName>
        <fullName evidence="1">AttH domain-containing protein</fullName>
    </recommendedName>
</protein>
<proteinExistence type="predicted"/>
<dbReference type="Pfam" id="PF07143">
    <property type="entry name" value="CrtC"/>
    <property type="match status" value="1"/>
</dbReference>
<sequence>MAYGRVMDTAADFEKFGVNPNKVENWEDGRRDNDEPGPGEIWYIDCSFDDKTTLVLGFRPKSPSQVNQKGFNPNIAMNYSTIAGEPFNDYRAYKADEVFTSDKAADLKWGENTLKGQDWKTYDVHIEPEDDYEVEFDGKKSTEHKTAMDLHFEAEVAPFRPGNGYISFGQNDEYYYNFICVTKLKVTGHLVIDGEDKEVTGQAYYNHQWFNISPVEAFHSWVWGRQNSGKYSVLLYDMVGSDRFGQPKIPLFTVDDDQGNRILENIDDQNAEVKVLDTYVQEKTGKTYPKELQYRFTQGDVEAEFTIKNPEEINLIDIYGMAPEAAQKQFDKAGLQPTYTRYLAETTLKVTRNGQTDTVNDKMLYEINFPAKTF</sequence>